<comment type="caution">
    <text evidence="3">The sequence shown here is derived from an EMBL/GenBank/DDBJ whole genome shotgun (WGS) entry which is preliminary data.</text>
</comment>
<evidence type="ECO:0000313" key="4">
    <source>
        <dbReference type="Proteomes" id="UP001165122"/>
    </source>
</evidence>
<evidence type="ECO:0000256" key="2">
    <source>
        <dbReference type="SAM" id="Phobius"/>
    </source>
</evidence>
<feature type="transmembrane region" description="Helical" evidence="2">
    <location>
        <begin position="758"/>
        <end position="778"/>
    </location>
</feature>
<dbReference type="Proteomes" id="UP001165122">
    <property type="component" value="Unassembled WGS sequence"/>
</dbReference>
<feature type="transmembrane region" description="Helical" evidence="2">
    <location>
        <begin position="833"/>
        <end position="858"/>
    </location>
</feature>
<dbReference type="OrthoDB" id="205426at2759"/>
<proteinExistence type="predicted"/>
<dbReference type="EMBL" id="BRXW01000917">
    <property type="protein sequence ID" value="GMH79379.1"/>
    <property type="molecule type" value="Genomic_DNA"/>
</dbReference>
<feature type="transmembrane region" description="Helical" evidence="2">
    <location>
        <begin position="656"/>
        <end position="676"/>
    </location>
</feature>
<keyword evidence="2" id="KW-0472">Membrane</keyword>
<keyword evidence="4" id="KW-1185">Reference proteome</keyword>
<feature type="transmembrane region" description="Helical" evidence="2">
    <location>
        <begin position="703"/>
        <end position="727"/>
    </location>
</feature>
<keyword evidence="2" id="KW-1133">Transmembrane helix</keyword>
<feature type="transmembrane region" description="Helical" evidence="2">
    <location>
        <begin position="799"/>
        <end position="821"/>
    </location>
</feature>
<feature type="compositionally biased region" description="Acidic residues" evidence="1">
    <location>
        <begin position="954"/>
        <end position="966"/>
    </location>
</feature>
<gene>
    <name evidence="3" type="ORF">TrLO_g3587</name>
</gene>
<sequence length="1073" mass="119036">MYFDAAGIIPTWVLDSLAPDNLDVVQQAIDEFRQDDKIDTADNEDFSAYIKEHWREEEYSEAEQLRIENGDATVKTIMGSANLKVLESGDPLVTLKAAHLDGDKLVTGFAESVVDGYMEEVAAFECLKMSREATRNFHKKGGIKNIVEKMIEQEEFGGNESAEGMKLFEALSEERKGCFRPSRSFGLADSMLETSGNQAWGRSHLTCRASVEEVAAFLWNFGGRTMKEINSTIGLETMAEISGGGRGLKKIVEGRQLLLGGASGGNNRSVCTFMSEATLHRYDASTIIILLSPLIAEAKTKTQALANKEGSVVSIPAKETVAIMLTSLGRNKTKLEYACELELGQGVRRSARRAFVERRLELLADISIRFQRLVPLESYLAEDGIALAYDVLFRSSSSRKRLERFLEVAERSRALRELSEKLPWFKAMMTPAVKGNLTMNRVVSTKMVCLSTREARQIGKNLIPSLKSKKLIFAAVDKWRLQNRAVKELMAVHGWFEQFIIVLGKGVVKSAAWGLLWRVIVGAVLSVTDLATDTVVLKEFWDGGEAMEPFRNAQLASLVTSFAFQLLIVFVQNSKKGVSRVLKETCVVLVGLKSPLDAYRVAMGAEQEKDCFMDPMTELTCCKIIEIFAESFPGTIIQISAIISTINAGDKVSMTALISLLVSLLTTGFVSATMSYDFDTDPKKRAANPQFYGFVPDNQKVRAALFTIMALSSSVQVLLKGLLVALLGSMNLRYSLYYIVGDMVFYFVYKMARRDSRHWIPMTGIGGTVISGFLRVSIKFCVDFAGVVQFRHPFDLGGMYFTINMFLPLIGMSLLLCLDLLNVSDVAMLEDGIRVIVTDLTLALGTSVIVLVSLFFLLMNPDHRRTFYSVETGGQMTRRLFLEGDDAMKSEALTVHVSHWGPIEKKIRRWVGSGWEKWVSEKPDWFTDQWKAMVPADMIPSKRKHSNIGGVRDNDDDEEEDDDDGGDVVSPQRQQGRRKSVIAALLGGDSNELSFERNRKNSAQVMPMLKPAGLKRGATWGGGGESNNDNNNIKDIEREEIFGGGGAGGEHFDEAAYMRSIKSKRRGSIGEVI</sequence>
<feature type="transmembrane region" description="Helical" evidence="2">
    <location>
        <begin position="555"/>
        <end position="573"/>
    </location>
</feature>
<reference evidence="4" key="1">
    <citation type="journal article" date="2023" name="Commun. Biol.">
        <title>Genome analysis of Parmales, the sister group of diatoms, reveals the evolutionary specialization of diatoms from phago-mixotrophs to photoautotrophs.</title>
        <authorList>
            <person name="Ban H."/>
            <person name="Sato S."/>
            <person name="Yoshikawa S."/>
            <person name="Yamada K."/>
            <person name="Nakamura Y."/>
            <person name="Ichinomiya M."/>
            <person name="Sato N."/>
            <person name="Blanc-Mathieu R."/>
            <person name="Endo H."/>
            <person name="Kuwata A."/>
            <person name="Ogata H."/>
        </authorList>
    </citation>
    <scope>NUCLEOTIDE SEQUENCE [LARGE SCALE GENOMIC DNA]</scope>
    <source>
        <strain evidence="4">NIES 3700</strain>
    </source>
</reference>
<feature type="region of interest" description="Disordered" evidence="1">
    <location>
        <begin position="937"/>
        <end position="978"/>
    </location>
</feature>
<evidence type="ECO:0000313" key="3">
    <source>
        <dbReference type="EMBL" id="GMH79379.1"/>
    </source>
</evidence>
<organism evidence="3 4">
    <name type="scientific">Triparma laevis f. longispina</name>
    <dbReference type="NCBI Taxonomy" id="1714387"/>
    <lineage>
        <taxon>Eukaryota</taxon>
        <taxon>Sar</taxon>
        <taxon>Stramenopiles</taxon>
        <taxon>Ochrophyta</taxon>
        <taxon>Bolidophyceae</taxon>
        <taxon>Parmales</taxon>
        <taxon>Triparmaceae</taxon>
        <taxon>Triparma</taxon>
    </lineage>
</organism>
<accession>A0A9W7AWR7</accession>
<name>A0A9W7AWR7_9STRA</name>
<feature type="transmembrane region" description="Helical" evidence="2">
    <location>
        <begin position="734"/>
        <end position="752"/>
    </location>
</feature>
<dbReference type="AlphaFoldDB" id="A0A9W7AWR7"/>
<keyword evidence="2" id="KW-0812">Transmembrane</keyword>
<evidence type="ECO:0000256" key="1">
    <source>
        <dbReference type="SAM" id="MobiDB-lite"/>
    </source>
</evidence>
<protein>
    <submittedName>
        <fullName evidence="3">Uncharacterized protein</fullName>
    </submittedName>
</protein>
<feature type="region of interest" description="Disordered" evidence="1">
    <location>
        <begin position="993"/>
        <end position="1032"/>
    </location>
</feature>